<sequence length="165" mass="18118">MQTGCAACLAMLFLVVVPLLAVLIGGSVYREQSAAVQAERARMHEVEATVVETGKAPLYAPIMPVHVRWRAADGTERDGDYQSTVVLEPGAQVTIWLDDTQRIVEPPSSTQALSKAVLLTAGAVCLTLLALLCCYALLRFELDRRRLRQWENEWVAADLLWGSHG</sequence>
<feature type="transmembrane region" description="Helical" evidence="1">
    <location>
        <begin position="116"/>
        <end position="138"/>
    </location>
</feature>
<dbReference type="InterPro" id="IPR039708">
    <property type="entry name" value="MT1774/Rv1733c-like"/>
</dbReference>
<keyword evidence="1" id="KW-0472">Membrane</keyword>
<dbReference type="EMBL" id="BAABJM010000002">
    <property type="protein sequence ID" value="GAA5049618.1"/>
    <property type="molecule type" value="Genomic_DNA"/>
</dbReference>
<keyword evidence="1" id="KW-0812">Transmembrane</keyword>
<evidence type="ECO:0000313" key="2">
    <source>
        <dbReference type="EMBL" id="GAA5049618.1"/>
    </source>
</evidence>
<organism evidence="2 3">
    <name type="scientific">Nocardia callitridis</name>
    <dbReference type="NCBI Taxonomy" id="648753"/>
    <lineage>
        <taxon>Bacteria</taxon>
        <taxon>Bacillati</taxon>
        <taxon>Actinomycetota</taxon>
        <taxon>Actinomycetes</taxon>
        <taxon>Mycobacteriales</taxon>
        <taxon>Nocardiaceae</taxon>
        <taxon>Nocardia</taxon>
    </lineage>
</organism>
<evidence type="ECO:0008006" key="4">
    <source>
        <dbReference type="Google" id="ProtNLM"/>
    </source>
</evidence>
<keyword evidence="1" id="KW-1133">Transmembrane helix</keyword>
<dbReference type="PANTHER" id="PTHR42305">
    <property type="entry name" value="MEMBRANE PROTEIN RV1733C-RELATED"/>
    <property type="match status" value="1"/>
</dbReference>
<evidence type="ECO:0000313" key="3">
    <source>
        <dbReference type="Proteomes" id="UP001500603"/>
    </source>
</evidence>
<name>A0ABP9K5U3_9NOCA</name>
<accession>A0ABP9K5U3</accession>
<keyword evidence="3" id="KW-1185">Reference proteome</keyword>
<dbReference type="Proteomes" id="UP001500603">
    <property type="component" value="Unassembled WGS sequence"/>
</dbReference>
<reference evidence="3" key="1">
    <citation type="journal article" date="2019" name="Int. J. Syst. Evol. Microbiol.">
        <title>The Global Catalogue of Microorganisms (GCM) 10K type strain sequencing project: providing services to taxonomists for standard genome sequencing and annotation.</title>
        <authorList>
            <consortium name="The Broad Institute Genomics Platform"/>
            <consortium name="The Broad Institute Genome Sequencing Center for Infectious Disease"/>
            <person name="Wu L."/>
            <person name="Ma J."/>
        </authorList>
    </citation>
    <scope>NUCLEOTIDE SEQUENCE [LARGE SCALE GENOMIC DNA]</scope>
    <source>
        <strain evidence="3">JCM 18298</strain>
    </source>
</reference>
<evidence type="ECO:0000256" key="1">
    <source>
        <dbReference type="SAM" id="Phobius"/>
    </source>
</evidence>
<gene>
    <name evidence="2" type="ORF">GCM10023318_18730</name>
</gene>
<proteinExistence type="predicted"/>
<protein>
    <recommendedName>
        <fullName evidence="4">DUF3592 domain-containing protein</fullName>
    </recommendedName>
</protein>
<dbReference type="PANTHER" id="PTHR42305:SF1">
    <property type="entry name" value="MEMBRANE PROTEIN RV1733C-RELATED"/>
    <property type="match status" value="1"/>
</dbReference>
<comment type="caution">
    <text evidence="2">The sequence shown here is derived from an EMBL/GenBank/DDBJ whole genome shotgun (WGS) entry which is preliminary data.</text>
</comment>